<gene>
    <name evidence="11" type="ORF">HMPREF9134_01345</name>
</gene>
<keyword evidence="5" id="KW-0548">Nucleotidyltransferase</keyword>
<evidence type="ECO:0000256" key="7">
    <source>
        <dbReference type="ARBA" id="ARBA00022932"/>
    </source>
</evidence>
<comment type="catalytic activity">
    <reaction evidence="8">
        <text>DNA(n) + a 2'-deoxyribonucleoside 5'-triphosphate = DNA(n+1) + diphosphate</text>
        <dbReference type="Rhea" id="RHEA:22508"/>
        <dbReference type="Rhea" id="RHEA-COMP:17339"/>
        <dbReference type="Rhea" id="RHEA-COMP:17340"/>
        <dbReference type="ChEBI" id="CHEBI:33019"/>
        <dbReference type="ChEBI" id="CHEBI:61560"/>
        <dbReference type="ChEBI" id="CHEBI:173112"/>
        <dbReference type="EC" id="2.7.7.7"/>
    </reaction>
</comment>
<feature type="domain" description="Polymerase/histidinol phosphatase N-terminal" evidence="10">
    <location>
        <begin position="9"/>
        <end position="122"/>
    </location>
</feature>
<dbReference type="InterPro" id="IPR004365">
    <property type="entry name" value="NA-bd_OB_tRNA"/>
</dbReference>
<dbReference type="Pfam" id="PF02811">
    <property type="entry name" value="PHP"/>
    <property type="match status" value="1"/>
</dbReference>
<name>L1NB56_9PORP</name>
<evidence type="ECO:0000256" key="5">
    <source>
        <dbReference type="ARBA" id="ARBA00022695"/>
    </source>
</evidence>
<dbReference type="GO" id="GO:0003676">
    <property type="term" value="F:nucleic acid binding"/>
    <property type="evidence" value="ECO:0007669"/>
    <property type="project" value="InterPro"/>
</dbReference>
<evidence type="ECO:0000256" key="9">
    <source>
        <dbReference type="SAM" id="Coils"/>
    </source>
</evidence>
<dbReference type="InterPro" id="IPR012340">
    <property type="entry name" value="NA-bd_OB-fold"/>
</dbReference>
<dbReference type="Pfam" id="PF14579">
    <property type="entry name" value="HHH_6"/>
    <property type="match status" value="1"/>
</dbReference>
<dbReference type="GO" id="GO:0006260">
    <property type="term" value="P:DNA replication"/>
    <property type="evidence" value="ECO:0007669"/>
    <property type="project" value="UniProtKB-KW"/>
</dbReference>
<dbReference type="eggNOG" id="COG0587">
    <property type="taxonomic scope" value="Bacteria"/>
</dbReference>
<comment type="subcellular location">
    <subcellularLocation>
        <location evidence="1">Cytoplasm</location>
    </subcellularLocation>
</comment>
<comment type="caution">
    <text evidence="11">The sequence shown here is derived from an EMBL/GenBank/DDBJ whole genome shotgun (WGS) entry which is preliminary data.</text>
</comment>
<evidence type="ECO:0000256" key="8">
    <source>
        <dbReference type="ARBA" id="ARBA00049244"/>
    </source>
</evidence>
<dbReference type="Gene3D" id="1.10.10.1600">
    <property type="entry name" value="Bacterial DNA polymerase III alpha subunit, thumb domain"/>
    <property type="match status" value="1"/>
</dbReference>
<keyword evidence="6" id="KW-0235">DNA replication</keyword>
<evidence type="ECO:0000256" key="4">
    <source>
        <dbReference type="ARBA" id="ARBA00022679"/>
    </source>
</evidence>
<dbReference type="PANTHER" id="PTHR32294:SF0">
    <property type="entry name" value="DNA POLYMERASE III SUBUNIT ALPHA"/>
    <property type="match status" value="1"/>
</dbReference>
<dbReference type="InterPro" id="IPR004805">
    <property type="entry name" value="DnaE2/DnaE/PolC"/>
</dbReference>
<dbReference type="GO" id="GO:0005737">
    <property type="term" value="C:cytoplasm"/>
    <property type="evidence" value="ECO:0007669"/>
    <property type="project" value="UniProtKB-SubCell"/>
</dbReference>
<dbReference type="PANTHER" id="PTHR32294">
    <property type="entry name" value="DNA POLYMERASE III SUBUNIT ALPHA"/>
    <property type="match status" value="1"/>
</dbReference>
<organism evidence="11 12">
    <name type="scientific">Porphyromonas catoniae F0037</name>
    <dbReference type="NCBI Taxonomy" id="1127696"/>
    <lineage>
        <taxon>Bacteria</taxon>
        <taxon>Pseudomonadati</taxon>
        <taxon>Bacteroidota</taxon>
        <taxon>Bacteroidia</taxon>
        <taxon>Bacteroidales</taxon>
        <taxon>Porphyromonadaceae</taxon>
        <taxon>Porphyromonas</taxon>
    </lineage>
</organism>
<dbReference type="Gene3D" id="1.10.150.870">
    <property type="match status" value="1"/>
</dbReference>
<dbReference type="SMART" id="SM00481">
    <property type="entry name" value="POLIIIAc"/>
    <property type="match status" value="1"/>
</dbReference>
<keyword evidence="7" id="KW-0239">DNA-directed DNA polymerase</keyword>
<dbReference type="Gene3D" id="2.40.50.140">
    <property type="entry name" value="Nucleic acid-binding proteins"/>
    <property type="match status" value="1"/>
</dbReference>
<keyword evidence="4" id="KW-0808">Transferase</keyword>
<dbReference type="SUPFAM" id="SSF89550">
    <property type="entry name" value="PHP domain-like"/>
    <property type="match status" value="1"/>
</dbReference>
<dbReference type="GO" id="GO:0003887">
    <property type="term" value="F:DNA-directed DNA polymerase activity"/>
    <property type="evidence" value="ECO:0007669"/>
    <property type="project" value="UniProtKB-KW"/>
</dbReference>
<dbReference type="AlphaFoldDB" id="L1NB56"/>
<accession>L1NB56</accession>
<dbReference type="GO" id="GO:0008408">
    <property type="term" value="F:3'-5' exonuclease activity"/>
    <property type="evidence" value="ECO:0007669"/>
    <property type="project" value="InterPro"/>
</dbReference>
<dbReference type="Pfam" id="PF07733">
    <property type="entry name" value="DNA_pol3_alpha"/>
    <property type="match status" value="1"/>
</dbReference>
<dbReference type="NCBIfam" id="NF004226">
    <property type="entry name" value="PRK05673.1"/>
    <property type="match status" value="1"/>
</dbReference>
<evidence type="ECO:0000256" key="6">
    <source>
        <dbReference type="ARBA" id="ARBA00022705"/>
    </source>
</evidence>
<sequence>MATDMQRFVHLHVHSQFSLLDGQASIKGLVDKAIQDGMSGIALTDHGAMFGIKEFYNYVAKKNDPILSEVKSLKKEIQKLEEKAERTTEDEATLVDLREKLKEAEAKPLFKPILGCEVYCARRSRFKKEANVPNPYRPNQSIDNSGWHLVLLAKNITGYKNLIKMVSRAWIDGYYYRPRIDKELLEKHHEGIIVSSACLGGEIPQHIMHGNIEEAEKSIQWFKGLFGEDFYLELQRHKTDNPLGNQETYEKQQQVNAVLLELGKKHGVKVIATNDIHFLNEEDAEAHDRLICLSTGKDLNDPKRMRYSKQEWMKTTQEMNALFADVPEVLATTQEICDKVEFYSIDHGPLMPDFPIPEEFASADEYLRHLTYEGAKRKYGDELTETVRERIDFELETIANMGFPGYFLIVQDFIAAARSMGVFVGPGRGSAAGSAVAYCLNITDIDPIRYDLLFERFLNPDRISMPDIDVDFDDDGRADVLRWVTEKYGYERVAHIVTYGTMAAKSAIKDVARVQKLPLSESDRLAKLIPDKIPDVKSVNIPAAINFVPELRQASLSPDPLVHDTLKYAQMLEGNIRSTGVHACGIIIGKMDISDVVPLSTAEDKATGESLLVTQYEGSVIESTGLIKMDFLGLKTLSIIKEALHNIKKRRGEEIDIDTISREDEKTYELYQAGRTIGTFQFESAGMQKYLRELQPTTFEDLIAMNALYRPGPMEYIPDFIERKHGRKEIVYDLPCMERYLKDTYGITVYQEQVMLLSREIADFTRGQSDELRKAMGKKLKDKMEALKVKFLAGGSKKGYKEDILEKIWADWAKFASYAFNKSHATCYSWVAYQTAYLKANYPAEYMAGALSRNLNNITELVKLMDECRAMGIAVLGPDVNESDYKFSVNAEGSIRFGLNAIKGVASSAVDMIVAEREKDGPFVSVFDFFERISSSVANKKTLESLVFSGAFDSFGFPRELYLAPMESGEDSFLTALVRYGQVVMSEQGLNEASLFGGDEDALQIPRPTPPSIRPEFSDLERLNRERDLIGIYISGHPLDPYRVILECYCTHRTTELSDLAAVGEGRQVSFGGLISKVFQGTTKRGDPYARITVEDLAGSIDVAFFGESYANHAKYCMKGLYVLLSGTVQKRRYGDELELNIQRIDLLSSVAASLITSVHLVIDVRTISEEVIAELSTLLAPVVANPSDENNKGAAMLSIRITDGTGRNDVELSYDRNLIAPSPVLLDFCRLHGIQMTVNK</sequence>
<dbReference type="STRING" id="1127696.HMPREF9134_01345"/>
<evidence type="ECO:0000256" key="1">
    <source>
        <dbReference type="ARBA" id="ARBA00004496"/>
    </source>
</evidence>
<dbReference type="InterPro" id="IPR016195">
    <property type="entry name" value="Pol/histidinol_Pase-like"/>
</dbReference>
<dbReference type="Pfam" id="PF17657">
    <property type="entry name" value="DNA_pol3_finger"/>
    <property type="match status" value="1"/>
</dbReference>
<dbReference type="Pfam" id="PF01336">
    <property type="entry name" value="tRNA_anti-codon"/>
    <property type="match status" value="1"/>
</dbReference>
<reference evidence="11 12" key="1">
    <citation type="submission" date="2012-05" db="EMBL/GenBank/DDBJ databases">
        <authorList>
            <person name="Weinstock G."/>
            <person name="Sodergren E."/>
            <person name="Lobos E.A."/>
            <person name="Fulton L."/>
            <person name="Fulton R."/>
            <person name="Courtney L."/>
            <person name="Fronick C."/>
            <person name="O'Laughlin M."/>
            <person name="Godfrey J."/>
            <person name="Wilson R.M."/>
            <person name="Miner T."/>
            <person name="Farmer C."/>
            <person name="Delehaunty K."/>
            <person name="Cordes M."/>
            <person name="Minx P."/>
            <person name="Tomlinson C."/>
            <person name="Chen J."/>
            <person name="Wollam A."/>
            <person name="Pepin K.H."/>
            <person name="Bhonagiri V."/>
            <person name="Zhang X."/>
            <person name="Suruliraj S."/>
            <person name="Warren W."/>
            <person name="Mitreva M."/>
            <person name="Mardis E.R."/>
            <person name="Wilson R.K."/>
        </authorList>
    </citation>
    <scope>NUCLEOTIDE SEQUENCE [LARGE SCALE GENOMIC DNA]</scope>
    <source>
        <strain evidence="11 12">F0037</strain>
    </source>
</reference>
<dbReference type="Proteomes" id="UP000010408">
    <property type="component" value="Unassembled WGS sequence"/>
</dbReference>
<evidence type="ECO:0000256" key="3">
    <source>
        <dbReference type="ARBA" id="ARBA00019114"/>
    </source>
</evidence>
<dbReference type="InterPro" id="IPR041931">
    <property type="entry name" value="DNA_pol3_alpha_thumb_dom"/>
</dbReference>
<evidence type="ECO:0000259" key="10">
    <source>
        <dbReference type="SMART" id="SM00481"/>
    </source>
</evidence>
<protein>
    <recommendedName>
        <fullName evidence="3">DNA polymerase III subunit alpha</fullName>
        <ecNumber evidence="2">2.7.7.7</ecNumber>
    </recommendedName>
</protein>
<dbReference type="InterPro" id="IPR040982">
    <property type="entry name" value="DNA_pol3_finger"/>
</dbReference>
<dbReference type="InterPro" id="IPR004013">
    <property type="entry name" value="PHP_dom"/>
</dbReference>
<dbReference type="InterPro" id="IPR003141">
    <property type="entry name" value="Pol/His_phosphatase_N"/>
</dbReference>
<evidence type="ECO:0000313" key="11">
    <source>
        <dbReference type="EMBL" id="EKY00608.1"/>
    </source>
</evidence>
<dbReference type="EMBL" id="AMEQ01000037">
    <property type="protein sequence ID" value="EKY00608.1"/>
    <property type="molecule type" value="Genomic_DNA"/>
</dbReference>
<proteinExistence type="predicted"/>
<dbReference type="HOGENOM" id="CLU_001600_0_0_10"/>
<evidence type="ECO:0000256" key="2">
    <source>
        <dbReference type="ARBA" id="ARBA00012417"/>
    </source>
</evidence>
<dbReference type="InterPro" id="IPR029460">
    <property type="entry name" value="DNAPol_HHH"/>
</dbReference>
<feature type="coiled-coil region" evidence="9">
    <location>
        <begin position="63"/>
        <end position="107"/>
    </location>
</feature>
<evidence type="ECO:0000313" key="12">
    <source>
        <dbReference type="Proteomes" id="UP000010408"/>
    </source>
</evidence>
<dbReference type="CDD" id="cd12113">
    <property type="entry name" value="PHP_PolIIIA_DnaE3"/>
    <property type="match status" value="1"/>
</dbReference>
<dbReference type="CDD" id="cd04485">
    <property type="entry name" value="DnaE_OBF"/>
    <property type="match status" value="1"/>
</dbReference>
<dbReference type="EC" id="2.7.7.7" evidence="2"/>
<dbReference type="Gene3D" id="3.20.20.140">
    <property type="entry name" value="Metal-dependent hydrolases"/>
    <property type="match status" value="1"/>
</dbReference>
<keyword evidence="9" id="KW-0175">Coiled coil</keyword>
<dbReference type="InterPro" id="IPR011708">
    <property type="entry name" value="DNA_pol3_alpha_NTPase_dom"/>
</dbReference>
<dbReference type="PATRIC" id="fig|1127696.3.peg.1214"/>
<dbReference type="NCBIfam" id="TIGR00594">
    <property type="entry name" value="polc"/>
    <property type="match status" value="1"/>
</dbReference>